<name>A0A176WPK3_MARPO</name>
<protein>
    <submittedName>
        <fullName evidence="1">Uncharacterized protein</fullName>
    </submittedName>
</protein>
<organism evidence="1 2">
    <name type="scientific">Marchantia polymorpha subsp. ruderalis</name>
    <dbReference type="NCBI Taxonomy" id="1480154"/>
    <lineage>
        <taxon>Eukaryota</taxon>
        <taxon>Viridiplantae</taxon>
        <taxon>Streptophyta</taxon>
        <taxon>Embryophyta</taxon>
        <taxon>Marchantiophyta</taxon>
        <taxon>Marchantiopsida</taxon>
        <taxon>Marchantiidae</taxon>
        <taxon>Marchantiales</taxon>
        <taxon>Marchantiaceae</taxon>
        <taxon>Marchantia</taxon>
    </lineage>
</organism>
<dbReference type="EMBL" id="LVLJ01000286">
    <property type="protein sequence ID" value="OAE35029.1"/>
    <property type="molecule type" value="Genomic_DNA"/>
</dbReference>
<comment type="caution">
    <text evidence="1">The sequence shown here is derived from an EMBL/GenBank/DDBJ whole genome shotgun (WGS) entry which is preliminary data.</text>
</comment>
<accession>A0A176WPK3</accession>
<dbReference type="AlphaFoldDB" id="A0A176WPK3"/>
<reference evidence="1" key="1">
    <citation type="submission" date="2016-03" db="EMBL/GenBank/DDBJ databases">
        <title>Mechanisms controlling the formation of the plant cell surface in tip-growing cells are functionally conserved among land plants.</title>
        <authorList>
            <person name="Honkanen S."/>
            <person name="Jones V.A."/>
            <person name="Morieri G."/>
            <person name="Champion C."/>
            <person name="Hetherington A.J."/>
            <person name="Kelly S."/>
            <person name="Saint-Marcoux D."/>
            <person name="Proust H."/>
            <person name="Prescott H."/>
            <person name="Dolan L."/>
        </authorList>
    </citation>
    <scope>NUCLEOTIDE SEQUENCE [LARGE SCALE GENOMIC DNA]</scope>
    <source>
        <tissue evidence="1">Whole gametophyte</tissue>
    </source>
</reference>
<evidence type="ECO:0000313" key="1">
    <source>
        <dbReference type="EMBL" id="OAE35029.1"/>
    </source>
</evidence>
<sequence length="199" mass="22218">MPLEQQITHGGARTHFSYFTKMQLRIESTTSCGAGIGSALQFCKSVTTRAGQMSMDFEAIPHFGKFKIRRSRAYLLAFADNLEDDMAAEQDRFSLQTHAVDGDETRCANEIDTDQEYTQLALHLARIDNKMKIRQLLIEEKDSIEGNVAAFQGRFTSVESTELEAELADTEEEGPSAFGLEIFGSTSERFGKGSQRGER</sequence>
<dbReference type="Proteomes" id="UP000077202">
    <property type="component" value="Unassembled WGS sequence"/>
</dbReference>
<keyword evidence="2" id="KW-1185">Reference proteome</keyword>
<proteinExistence type="predicted"/>
<evidence type="ECO:0000313" key="2">
    <source>
        <dbReference type="Proteomes" id="UP000077202"/>
    </source>
</evidence>
<gene>
    <name evidence="1" type="ORF">AXG93_3104s1090</name>
</gene>